<keyword evidence="9" id="KW-1185">Reference proteome</keyword>
<sequence length="363" mass="38811">MDVDPGRHRRRGHPVARHHPRPGDAVGDVRGWLPSVTSLAQPAADPAFEALVRERLDAVEARLKTTAAAQTAFTTDAAQHLLSAGGKRFRPLLVVLASQLYPGADPSLVDRAAVVMELTHVASLYHDDVMDEAEVRRGVPSANSRWDNTVAIMVGDFLFARASSTVATMGTDYVLLQAETFARLVQGQIAETRGPDAEADPLDHYLDVVGDKTGSLIAASTVFGGMVCGAPQEVLDSLAQYGEEIGVVFQLSDDLIDIASDTSGKTPGTDLREGVATLPVLMLRASAGPEDTRLLDLTSRPLTDEAEVAEALARLRAHPVLEQARAEVVRRAEVARSYLSRLPEGPARDALSALCDQVVSRSS</sequence>
<dbReference type="GO" id="GO:0008299">
    <property type="term" value="P:isoprenoid biosynthetic process"/>
    <property type="evidence" value="ECO:0007669"/>
    <property type="project" value="InterPro"/>
</dbReference>
<evidence type="ECO:0000256" key="2">
    <source>
        <dbReference type="ARBA" id="ARBA00006706"/>
    </source>
</evidence>
<accession>A0A4Q9KEL7</accession>
<dbReference type="CDD" id="cd00685">
    <property type="entry name" value="Trans_IPPS_HT"/>
    <property type="match status" value="1"/>
</dbReference>
<proteinExistence type="inferred from homology"/>
<evidence type="ECO:0000256" key="4">
    <source>
        <dbReference type="ARBA" id="ARBA00022723"/>
    </source>
</evidence>
<dbReference type="SFLD" id="SFLDS00005">
    <property type="entry name" value="Isoprenoid_Synthase_Type_I"/>
    <property type="match status" value="1"/>
</dbReference>
<dbReference type="GO" id="GO:0046872">
    <property type="term" value="F:metal ion binding"/>
    <property type="evidence" value="ECO:0007669"/>
    <property type="project" value="UniProtKB-KW"/>
</dbReference>
<dbReference type="InterPro" id="IPR033749">
    <property type="entry name" value="Polyprenyl_synt_CS"/>
</dbReference>
<organism evidence="8 9">
    <name type="scientific">Propioniciclava sinopodophylli</name>
    <dbReference type="NCBI Taxonomy" id="1837344"/>
    <lineage>
        <taxon>Bacteria</taxon>
        <taxon>Bacillati</taxon>
        <taxon>Actinomycetota</taxon>
        <taxon>Actinomycetes</taxon>
        <taxon>Propionibacteriales</taxon>
        <taxon>Propionibacteriaceae</taxon>
        <taxon>Propioniciclava</taxon>
    </lineage>
</organism>
<keyword evidence="5" id="KW-0460">Magnesium</keyword>
<dbReference type="Gene3D" id="1.10.600.10">
    <property type="entry name" value="Farnesyl Diphosphate Synthase"/>
    <property type="match status" value="1"/>
</dbReference>
<dbReference type="AlphaFoldDB" id="A0A4Q9KEL7"/>
<name>A0A4Q9KEL7_9ACTN</name>
<gene>
    <name evidence="8" type="ORF">ET989_10050</name>
</gene>
<comment type="similarity">
    <text evidence="2 6">Belongs to the FPP/GGPP synthase family.</text>
</comment>
<evidence type="ECO:0000313" key="8">
    <source>
        <dbReference type="EMBL" id="TBT83996.1"/>
    </source>
</evidence>
<evidence type="ECO:0000256" key="6">
    <source>
        <dbReference type="RuleBase" id="RU004466"/>
    </source>
</evidence>
<evidence type="ECO:0000313" key="9">
    <source>
        <dbReference type="Proteomes" id="UP000292373"/>
    </source>
</evidence>
<dbReference type="InterPro" id="IPR000092">
    <property type="entry name" value="Polyprenyl_synt"/>
</dbReference>
<dbReference type="Pfam" id="PF00348">
    <property type="entry name" value="polyprenyl_synt"/>
    <property type="match status" value="1"/>
</dbReference>
<dbReference type="InterPro" id="IPR008949">
    <property type="entry name" value="Isoprenoid_synthase_dom_sf"/>
</dbReference>
<dbReference type="SFLD" id="SFLDG01017">
    <property type="entry name" value="Polyprenyl_Transferase_Like"/>
    <property type="match status" value="1"/>
</dbReference>
<dbReference type="Proteomes" id="UP000292373">
    <property type="component" value="Unassembled WGS sequence"/>
</dbReference>
<dbReference type="PROSITE" id="PS00444">
    <property type="entry name" value="POLYPRENYL_SYNTHASE_2"/>
    <property type="match status" value="1"/>
</dbReference>
<dbReference type="EMBL" id="SDMQ01000009">
    <property type="protein sequence ID" value="TBT83996.1"/>
    <property type="molecule type" value="Genomic_DNA"/>
</dbReference>
<keyword evidence="3 6" id="KW-0808">Transferase</keyword>
<evidence type="ECO:0000256" key="3">
    <source>
        <dbReference type="ARBA" id="ARBA00022679"/>
    </source>
</evidence>
<feature type="region of interest" description="Disordered" evidence="7">
    <location>
        <begin position="1"/>
        <end position="25"/>
    </location>
</feature>
<evidence type="ECO:0000256" key="1">
    <source>
        <dbReference type="ARBA" id="ARBA00001946"/>
    </source>
</evidence>
<dbReference type="SUPFAM" id="SSF48576">
    <property type="entry name" value="Terpenoid synthases"/>
    <property type="match status" value="1"/>
</dbReference>
<evidence type="ECO:0000256" key="5">
    <source>
        <dbReference type="ARBA" id="ARBA00022842"/>
    </source>
</evidence>
<dbReference type="PANTHER" id="PTHR12001">
    <property type="entry name" value="GERANYLGERANYL PYROPHOSPHATE SYNTHASE"/>
    <property type="match status" value="1"/>
</dbReference>
<dbReference type="OrthoDB" id="4497239at2"/>
<protein>
    <submittedName>
        <fullName evidence="8">Polyprenyl synthetase family protein</fullName>
    </submittedName>
</protein>
<evidence type="ECO:0000256" key="7">
    <source>
        <dbReference type="SAM" id="MobiDB-lite"/>
    </source>
</evidence>
<dbReference type="PANTHER" id="PTHR12001:SF69">
    <property type="entry name" value="ALL TRANS-POLYPRENYL-DIPHOSPHATE SYNTHASE PDSS1"/>
    <property type="match status" value="1"/>
</dbReference>
<keyword evidence="4" id="KW-0479">Metal-binding</keyword>
<comment type="cofactor">
    <cofactor evidence="1">
        <name>Mg(2+)</name>
        <dbReference type="ChEBI" id="CHEBI:18420"/>
    </cofactor>
</comment>
<feature type="compositionally biased region" description="Basic residues" evidence="7">
    <location>
        <begin position="7"/>
        <end position="20"/>
    </location>
</feature>
<reference evidence="8 9" key="1">
    <citation type="submission" date="2019-01" db="EMBL/GenBank/DDBJ databases">
        <title>Lactibacter flavus gen. nov., sp. nov., a novel bacterium of the family Propionibacteriaceae isolated from raw milk and dairy products.</title>
        <authorList>
            <person name="Huptas C."/>
            <person name="Wenning M."/>
            <person name="Breitenwieser F."/>
            <person name="Doll E."/>
            <person name="Von Neubeck M."/>
            <person name="Busse H.-J."/>
            <person name="Scherer S."/>
        </authorList>
    </citation>
    <scope>NUCLEOTIDE SEQUENCE [LARGE SCALE GENOMIC DNA]</scope>
    <source>
        <strain evidence="8 9">KCTC 33808</strain>
    </source>
</reference>
<dbReference type="GO" id="GO:0004659">
    <property type="term" value="F:prenyltransferase activity"/>
    <property type="evidence" value="ECO:0007669"/>
    <property type="project" value="InterPro"/>
</dbReference>
<comment type="caution">
    <text evidence="8">The sequence shown here is derived from an EMBL/GenBank/DDBJ whole genome shotgun (WGS) entry which is preliminary data.</text>
</comment>